<protein>
    <recommendedName>
        <fullName evidence="1">DUF4268 domain-containing protein</fullName>
    </recommendedName>
</protein>
<evidence type="ECO:0000313" key="3">
    <source>
        <dbReference type="Proteomes" id="UP000186230"/>
    </source>
</evidence>
<evidence type="ECO:0000259" key="1">
    <source>
        <dbReference type="Pfam" id="PF14088"/>
    </source>
</evidence>
<name>A0A1L7I9R0_9FLAO</name>
<keyword evidence="3" id="KW-1185">Reference proteome</keyword>
<organism evidence="2 3">
    <name type="scientific">Christiangramia flava JLT2011</name>
    <dbReference type="NCBI Taxonomy" id="1229726"/>
    <lineage>
        <taxon>Bacteria</taxon>
        <taxon>Pseudomonadati</taxon>
        <taxon>Bacteroidota</taxon>
        <taxon>Flavobacteriia</taxon>
        <taxon>Flavobacteriales</taxon>
        <taxon>Flavobacteriaceae</taxon>
        <taxon>Christiangramia</taxon>
    </lineage>
</organism>
<dbReference type="EMBL" id="CP016359">
    <property type="protein sequence ID" value="APU70348.1"/>
    <property type="molecule type" value="Genomic_DNA"/>
</dbReference>
<dbReference type="RefSeq" id="WP_083645877.1">
    <property type="nucleotide sequence ID" value="NZ_AMRU01000022.1"/>
</dbReference>
<dbReference type="OrthoDB" id="1467516at2"/>
<dbReference type="KEGG" id="gfl:GRFL_3624"/>
<dbReference type="InterPro" id="IPR025364">
    <property type="entry name" value="DUF4268"/>
</dbReference>
<sequence length="142" mass="17473">MFSREESKKIRQEFWTSFGKEYPRKWLLYNTKMKEIQLKFTFDRKKAQVSLDIIDEDPLIREYYYEKLQSLQKILQEEYLSEVIFDPEYELPEEKMISRIYVELPGVSIHNKNNWPQVKEFLAMKMSKLEEFFKDFADFIKN</sequence>
<dbReference type="Pfam" id="PF14088">
    <property type="entry name" value="DUF4268"/>
    <property type="match status" value="1"/>
</dbReference>
<reference evidence="2 3" key="1">
    <citation type="submission" date="2016-07" db="EMBL/GenBank/DDBJ databases">
        <title>Multi-omics approach to identify versatile polysaccharide utilization systems of a marine flavobacterium Gramella flava.</title>
        <authorList>
            <person name="Tang K."/>
        </authorList>
    </citation>
    <scope>NUCLEOTIDE SEQUENCE [LARGE SCALE GENOMIC DNA]</scope>
    <source>
        <strain evidence="2 3">JLT2011</strain>
    </source>
</reference>
<evidence type="ECO:0000313" key="2">
    <source>
        <dbReference type="EMBL" id="APU70348.1"/>
    </source>
</evidence>
<dbReference type="STRING" id="1229726.GRFL_3624"/>
<dbReference type="Proteomes" id="UP000186230">
    <property type="component" value="Chromosome"/>
</dbReference>
<gene>
    <name evidence="2" type="ORF">GRFL_3624</name>
</gene>
<dbReference type="AlphaFoldDB" id="A0A1L7I9R0"/>
<feature type="domain" description="DUF4268" evidence="1">
    <location>
        <begin position="10"/>
        <end position="135"/>
    </location>
</feature>
<proteinExistence type="predicted"/>
<accession>A0A1L7I9R0</accession>